<dbReference type="GO" id="GO:0019628">
    <property type="term" value="P:urate catabolic process"/>
    <property type="evidence" value="ECO:0007669"/>
    <property type="project" value="TreeGrafter"/>
</dbReference>
<protein>
    <recommendedName>
        <fullName evidence="3">2-oxo-4-hydroxy-4-carboxy-5-ureidoimidazoline decarboxylase</fullName>
        <ecNumber evidence="3">4.1.1.97</ecNumber>
    </recommendedName>
</protein>
<comment type="caution">
    <text evidence="9">The sequence shown here is derived from an EMBL/GenBank/DDBJ whole genome shotgun (WGS) entry which is preliminary data.</text>
</comment>
<organism evidence="9 10">
    <name type="scientific">Actinomadura craniellae</name>
    <dbReference type="NCBI Taxonomy" id="2231787"/>
    <lineage>
        <taxon>Bacteria</taxon>
        <taxon>Bacillati</taxon>
        <taxon>Actinomycetota</taxon>
        <taxon>Actinomycetes</taxon>
        <taxon>Streptosporangiales</taxon>
        <taxon>Thermomonosporaceae</taxon>
        <taxon>Actinomadura</taxon>
    </lineage>
</organism>
<dbReference type="EC" id="4.1.1.97" evidence="3"/>
<gene>
    <name evidence="9" type="primary">uraD</name>
    <name evidence="9" type="ORF">DPM19_22185</name>
</gene>
<sequence>MTDDNGVRWLNGLPPPDAERELLACCGAPAWARAVAAARPFADPAAPLAAAEAASAALAWPDVAEALARHPRIGDRPAGDDRESAWSRGEQSGTATAGHRVARDLHAGNLAYEERFGHVFLICATGLSAADMLAALRRRLDNAPAAEREIVRNELHKIARLRLEKLLEHYR</sequence>
<keyword evidence="5" id="KW-0210">Decarboxylase</keyword>
<feature type="domain" description="Oxo-4-hydroxy-4-carboxy-5-ureidoimidazoline decarboxylase" evidence="8">
    <location>
        <begin position="11"/>
        <end position="164"/>
    </location>
</feature>
<evidence type="ECO:0000256" key="1">
    <source>
        <dbReference type="ARBA" id="ARBA00001163"/>
    </source>
</evidence>
<dbReference type="NCBIfam" id="TIGR03180">
    <property type="entry name" value="UraD_2"/>
    <property type="match status" value="1"/>
</dbReference>
<dbReference type="NCBIfam" id="NF010372">
    <property type="entry name" value="PRK13798.1"/>
    <property type="match status" value="1"/>
</dbReference>
<dbReference type="InterPro" id="IPR036778">
    <property type="entry name" value="OHCU_decarboxylase_sf"/>
</dbReference>
<dbReference type="GO" id="GO:0051997">
    <property type="term" value="F:2-oxo-4-hydroxy-4-carboxy-5-ureidoimidazoline decarboxylase activity"/>
    <property type="evidence" value="ECO:0007669"/>
    <property type="project" value="UniProtKB-EC"/>
</dbReference>
<dbReference type="SUPFAM" id="SSF158694">
    <property type="entry name" value="UraD-Like"/>
    <property type="match status" value="1"/>
</dbReference>
<evidence type="ECO:0000256" key="7">
    <source>
        <dbReference type="SAM" id="MobiDB-lite"/>
    </source>
</evidence>
<dbReference type="GO" id="GO:0006144">
    <property type="term" value="P:purine nucleobase metabolic process"/>
    <property type="evidence" value="ECO:0007669"/>
    <property type="project" value="UniProtKB-KW"/>
</dbReference>
<dbReference type="Gene3D" id="1.10.3330.10">
    <property type="entry name" value="Oxo-4-hydroxy-4-carboxy-5-ureidoimidazoline decarboxylase"/>
    <property type="match status" value="1"/>
</dbReference>
<dbReference type="InterPro" id="IPR018020">
    <property type="entry name" value="OHCU_decarboxylase"/>
</dbReference>
<comment type="catalytic activity">
    <reaction evidence="1">
        <text>5-hydroxy-2-oxo-4-ureido-2,5-dihydro-1H-imidazole-5-carboxylate + H(+) = (S)-allantoin + CO2</text>
        <dbReference type="Rhea" id="RHEA:26301"/>
        <dbReference type="ChEBI" id="CHEBI:15378"/>
        <dbReference type="ChEBI" id="CHEBI:15678"/>
        <dbReference type="ChEBI" id="CHEBI:16526"/>
        <dbReference type="ChEBI" id="CHEBI:58639"/>
        <dbReference type="EC" id="4.1.1.97"/>
    </reaction>
</comment>
<accession>A0A365H2E1</accession>
<proteinExistence type="predicted"/>
<reference evidence="9 10" key="1">
    <citation type="submission" date="2018-06" db="EMBL/GenBank/DDBJ databases">
        <title>Actinomadura craniellae sp. nov. isolated from marine sponge Craniella sp.</title>
        <authorList>
            <person name="Li L."/>
            <person name="Xu Q.H."/>
            <person name="Lin H.W."/>
            <person name="Lu Y.H."/>
        </authorList>
    </citation>
    <scope>NUCLEOTIDE SEQUENCE [LARGE SCALE GENOMIC DNA]</scope>
    <source>
        <strain evidence="9 10">LHW63021</strain>
    </source>
</reference>
<dbReference type="PANTHER" id="PTHR43466">
    <property type="entry name" value="2-OXO-4-HYDROXY-4-CARBOXY-5-UREIDOIMIDAZOLINE DECARBOXYLASE-RELATED"/>
    <property type="match status" value="1"/>
</dbReference>
<dbReference type="Proteomes" id="UP000251891">
    <property type="component" value="Unassembled WGS sequence"/>
</dbReference>
<evidence type="ECO:0000256" key="4">
    <source>
        <dbReference type="ARBA" id="ARBA00022631"/>
    </source>
</evidence>
<evidence type="ECO:0000313" key="9">
    <source>
        <dbReference type="EMBL" id="RAY13198.1"/>
    </source>
</evidence>
<comment type="pathway">
    <text evidence="2">Purine metabolism; urate degradation; (S)-allantoin from urate: step 3/3.</text>
</comment>
<feature type="compositionally biased region" description="Basic and acidic residues" evidence="7">
    <location>
        <begin position="72"/>
        <end position="85"/>
    </location>
</feature>
<evidence type="ECO:0000256" key="5">
    <source>
        <dbReference type="ARBA" id="ARBA00022793"/>
    </source>
</evidence>
<dbReference type="RefSeq" id="WP_111869891.1">
    <property type="nucleotide sequence ID" value="NZ_QLYX01000010.1"/>
</dbReference>
<name>A0A365H2E1_9ACTN</name>
<dbReference type="AlphaFoldDB" id="A0A365H2E1"/>
<evidence type="ECO:0000256" key="2">
    <source>
        <dbReference type="ARBA" id="ARBA00004754"/>
    </source>
</evidence>
<keyword evidence="6 9" id="KW-0456">Lyase</keyword>
<evidence type="ECO:0000259" key="8">
    <source>
        <dbReference type="Pfam" id="PF09349"/>
    </source>
</evidence>
<keyword evidence="4" id="KW-0659">Purine metabolism</keyword>
<dbReference type="Pfam" id="PF09349">
    <property type="entry name" value="OHCU_decarbox"/>
    <property type="match status" value="1"/>
</dbReference>
<dbReference type="OrthoDB" id="5243781at2"/>
<dbReference type="InterPro" id="IPR017595">
    <property type="entry name" value="OHCU_decarboxylase-2"/>
</dbReference>
<dbReference type="PANTHER" id="PTHR43466:SF1">
    <property type="entry name" value="2-OXO-4-HYDROXY-4-CARBOXY-5-UREIDOIMIDAZOLINE DECARBOXYLASE-RELATED"/>
    <property type="match status" value="1"/>
</dbReference>
<evidence type="ECO:0000256" key="3">
    <source>
        <dbReference type="ARBA" id="ARBA00012257"/>
    </source>
</evidence>
<keyword evidence="10" id="KW-1185">Reference proteome</keyword>
<feature type="region of interest" description="Disordered" evidence="7">
    <location>
        <begin position="70"/>
        <end position="100"/>
    </location>
</feature>
<evidence type="ECO:0000313" key="10">
    <source>
        <dbReference type="Proteomes" id="UP000251891"/>
    </source>
</evidence>
<dbReference type="EMBL" id="QLYX01000010">
    <property type="protein sequence ID" value="RAY13198.1"/>
    <property type="molecule type" value="Genomic_DNA"/>
</dbReference>
<evidence type="ECO:0000256" key="6">
    <source>
        <dbReference type="ARBA" id="ARBA00023239"/>
    </source>
</evidence>